<accession>A0ABV7D0Z8</accession>
<evidence type="ECO:0000256" key="2">
    <source>
        <dbReference type="ARBA" id="ARBA00023239"/>
    </source>
</evidence>
<dbReference type="CDD" id="cd06558">
    <property type="entry name" value="crotonase-like"/>
    <property type="match status" value="1"/>
</dbReference>
<protein>
    <submittedName>
        <fullName evidence="4">Enoyl-CoA hydratase-related protein</fullName>
    </submittedName>
</protein>
<proteinExistence type="inferred from homology"/>
<dbReference type="RefSeq" id="WP_194214678.1">
    <property type="nucleotide sequence ID" value="NZ_CP061205.1"/>
</dbReference>
<dbReference type="PANTHER" id="PTHR11941">
    <property type="entry name" value="ENOYL-COA HYDRATASE-RELATED"/>
    <property type="match status" value="1"/>
</dbReference>
<keyword evidence="2" id="KW-0456">Lyase</keyword>
<dbReference type="InterPro" id="IPR029045">
    <property type="entry name" value="ClpP/crotonase-like_dom_sf"/>
</dbReference>
<evidence type="ECO:0000313" key="4">
    <source>
        <dbReference type="EMBL" id="MFC3050277.1"/>
    </source>
</evidence>
<evidence type="ECO:0000313" key="5">
    <source>
        <dbReference type="Proteomes" id="UP001595444"/>
    </source>
</evidence>
<gene>
    <name evidence="4" type="ORF">ACFOKA_00010</name>
</gene>
<dbReference type="Gene3D" id="3.90.226.10">
    <property type="entry name" value="2-enoyl-CoA Hydratase, Chain A, domain 1"/>
    <property type="match status" value="1"/>
</dbReference>
<comment type="similarity">
    <text evidence="1 3">Belongs to the enoyl-CoA hydratase/isomerase family.</text>
</comment>
<reference evidence="5" key="1">
    <citation type="journal article" date="2019" name="Int. J. Syst. Evol. Microbiol.">
        <title>The Global Catalogue of Microorganisms (GCM) 10K type strain sequencing project: providing services to taxonomists for standard genome sequencing and annotation.</title>
        <authorList>
            <consortium name="The Broad Institute Genomics Platform"/>
            <consortium name="The Broad Institute Genome Sequencing Center for Infectious Disease"/>
            <person name="Wu L."/>
            <person name="Ma J."/>
        </authorList>
    </citation>
    <scope>NUCLEOTIDE SEQUENCE [LARGE SCALE GENOMIC DNA]</scope>
    <source>
        <strain evidence="5">KCTC 62164</strain>
    </source>
</reference>
<sequence length="263" mass="28334">MAFETIRFEKRNGVAWVTLNRPEQLNAITDKMLQELNAALDTVDTDAEIRCLVLTGEGRGFCPGQDLNDRAVSPGGGRTDLGETVGKGYNPLMKRIYNLAVPTIAAVNGVAAGAGANIALSCDLVLAAENAKFVQVYSNIGLIPDAGGTYILPRLVGLAKAKELTFTARPVLAEEAVSIGMIYKSVPLEMLIEEVTALAEGLAQKPTMGLEYTKKAFHASLSNTLDEQLEVERDYMQRCGFSDDYAEGVAAFLGKRKPVFKGR</sequence>
<keyword evidence="5" id="KW-1185">Reference proteome</keyword>
<comment type="caution">
    <text evidence="4">The sequence shown here is derived from an EMBL/GenBank/DDBJ whole genome shotgun (WGS) entry which is preliminary data.</text>
</comment>
<dbReference type="Proteomes" id="UP001595444">
    <property type="component" value="Unassembled WGS sequence"/>
</dbReference>
<dbReference type="SUPFAM" id="SSF52096">
    <property type="entry name" value="ClpP/crotonase"/>
    <property type="match status" value="1"/>
</dbReference>
<dbReference type="PANTHER" id="PTHR11941:SF133">
    <property type="entry name" value="1,2-EPOXYPHENYLACETYL-COA ISOMERASE"/>
    <property type="match status" value="1"/>
</dbReference>
<dbReference type="Pfam" id="PF00378">
    <property type="entry name" value="ECH_1"/>
    <property type="match status" value="1"/>
</dbReference>
<name>A0ABV7D0Z8_9PROT</name>
<evidence type="ECO:0000256" key="1">
    <source>
        <dbReference type="ARBA" id="ARBA00005254"/>
    </source>
</evidence>
<dbReference type="InterPro" id="IPR001753">
    <property type="entry name" value="Enoyl-CoA_hydra/iso"/>
</dbReference>
<organism evidence="4 5">
    <name type="scientific">Kordiimonas pumila</name>
    <dbReference type="NCBI Taxonomy" id="2161677"/>
    <lineage>
        <taxon>Bacteria</taxon>
        <taxon>Pseudomonadati</taxon>
        <taxon>Pseudomonadota</taxon>
        <taxon>Alphaproteobacteria</taxon>
        <taxon>Kordiimonadales</taxon>
        <taxon>Kordiimonadaceae</taxon>
        <taxon>Kordiimonas</taxon>
    </lineage>
</organism>
<dbReference type="InterPro" id="IPR014748">
    <property type="entry name" value="Enoyl-CoA_hydra_C"/>
</dbReference>
<dbReference type="Gene3D" id="1.10.12.10">
    <property type="entry name" value="Lyase 2-enoyl-coa Hydratase, Chain A, domain 2"/>
    <property type="match status" value="1"/>
</dbReference>
<dbReference type="PROSITE" id="PS00166">
    <property type="entry name" value="ENOYL_COA_HYDRATASE"/>
    <property type="match status" value="1"/>
</dbReference>
<evidence type="ECO:0000256" key="3">
    <source>
        <dbReference type="RuleBase" id="RU003707"/>
    </source>
</evidence>
<dbReference type="EMBL" id="JBHRSL010000001">
    <property type="protein sequence ID" value="MFC3050277.1"/>
    <property type="molecule type" value="Genomic_DNA"/>
</dbReference>
<dbReference type="InterPro" id="IPR018376">
    <property type="entry name" value="Enoyl-CoA_hyd/isom_CS"/>
</dbReference>